<gene>
    <name evidence="5" type="ORF">HCN83_01005</name>
</gene>
<feature type="transmembrane region" description="Helical" evidence="3">
    <location>
        <begin position="32"/>
        <end position="52"/>
    </location>
</feature>
<organism evidence="5 6">
    <name type="scientific">Alkalicoccus luteus</name>
    <dbReference type="NCBI Taxonomy" id="1237094"/>
    <lineage>
        <taxon>Bacteria</taxon>
        <taxon>Bacillati</taxon>
        <taxon>Bacillota</taxon>
        <taxon>Bacilli</taxon>
        <taxon>Bacillales</taxon>
        <taxon>Bacillaceae</taxon>
        <taxon>Alkalicoccus</taxon>
    </lineage>
</organism>
<feature type="transmembrane region" description="Helical" evidence="3">
    <location>
        <begin position="6"/>
        <end position="25"/>
    </location>
</feature>
<evidence type="ECO:0000256" key="1">
    <source>
        <dbReference type="ARBA" id="ARBA00004127"/>
    </source>
</evidence>
<feature type="transmembrane region" description="Helical" evidence="3">
    <location>
        <begin position="118"/>
        <end position="136"/>
    </location>
</feature>
<dbReference type="Pfam" id="PF00892">
    <property type="entry name" value="EamA"/>
    <property type="match status" value="2"/>
</dbReference>
<keyword evidence="3" id="KW-1133">Transmembrane helix</keyword>
<feature type="transmembrane region" description="Helical" evidence="3">
    <location>
        <begin position="173"/>
        <end position="193"/>
    </location>
</feature>
<feature type="transmembrane region" description="Helical" evidence="3">
    <location>
        <begin position="266"/>
        <end position="283"/>
    </location>
</feature>
<dbReference type="PANTHER" id="PTHR22911:SF137">
    <property type="entry name" value="SOLUTE CARRIER FAMILY 35 MEMBER G2-RELATED"/>
    <property type="match status" value="1"/>
</dbReference>
<dbReference type="RefSeq" id="WP_168004433.1">
    <property type="nucleotide sequence ID" value="NZ_JAATHJ010000001.1"/>
</dbReference>
<keyword evidence="3" id="KW-0472">Membrane</keyword>
<dbReference type="InterPro" id="IPR000620">
    <property type="entry name" value="EamA_dom"/>
</dbReference>
<sequence length="284" mass="30623">MTLWFLLAAASAIIFGLATFCFKVNAFKGWPLLPFFAGVYASGTAGFAVTAYVENALYLSAVILLSGMIVGIGSTFGNLLFMRALEYGPASLTSPLVNTNILLIVLMSVIVYAESPGAIEYAGIFLIVAAVSLLPLDPREKLSIPNRIWYIFVFAATALFFLRNGGLKVTEELALPNTTILLVGYAVGLLWSLQALLRSPQRNSPCRLKSFQFGLGAGLFSFAGMQLYAWALQSGPASIVSPVFSTNSLVVALLSVLYLRERLTRMQTIALAIVCIGIILLQMN</sequence>
<dbReference type="GO" id="GO:0016020">
    <property type="term" value="C:membrane"/>
    <property type="evidence" value="ECO:0007669"/>
    <property type="project" value="InterPro"/>
</dbReference>
<evidence type="ECO:0000259" key="4">
    <source>
        <dbReference type="Pfam" id="PF00892"/>
    </source>
</evidence>
<dbReference type="Proteomes" id="UP000752012">
    <property type="component" value="Unassembled WGS sequence"/>
</dbReference>
<protein>
    <submittedName>
        <fullName evidence="5">DMT family transporter</fullName>
    </submittedName>
</protein>
<feature type="domain" description="EamA" evidence="4">
    <location>
        <begin position="3"/>
        <end position="134"/>
    </location>
</feature>
<comment type="subcellular location">
    <subcellularLocation>
        <location evidence="1">Endomembrane system</location>
        <topology evidence="1">Multi-pass membrane protein</topology>
    </subcellularLocation>
</comment>
<feature type="transmembrane region" description="Helical" evidence="3">
    <location>
        <begin position="213"/>
        <end position="231"/>
    </location>
</feature>
<feature type="domain" description="EamA" evidence="4">
    <location>
        <begin position="174"/>
        <end position="281"/>
    </location>
</feature>
<dbReference type="SUPFAM" id="SSF103481">
    <property type="entry name" value="Multidrug resistance efflux transporter EmrE"/>
    <property type="match status" value="2"/>
</dbReference>
<comment type="caution">
    <text evidence="5">The sequence shown here is derived from an EMBL/GenBank/DDBJ whole genome shotgun (WGS) entry which is preliminary data.</text>
</comment>
<dbReference type="PANTHER" id="PTHR22911">
    <property type="entry name" value="ACYL-MALONYL CONDENSING ENZYME-RELATED"/>
    <property type="match status" value="1"/>
</dbReference>
<evidence type="ECO:0000313" key="5">
    <source>
        <dbReference type="EMBL" id="NJP36158.1"/>
    </source>
</evidence>
<feature type="transmembrane region" description="Helical" evidence="3">
    <location>
        <begin position="148"/>
        <end position="167"/>
    </location>
</feature>
<keyword evidence="6" id="KW-1185">Reference proteome</keyword>
<keyword evidence="3" id="KW-0812">Transmembrane</keyword>
<dbReference type="AlphaFoldDB" id="A0A969TS32"/>
<name>A0A969TS32_9BACI</name>
<dbReference type="EMBL" id="JAATHJ010000001">
    <property type="protein sequence ID" value="NJP36158.1"/>
    <property type="molecule type" value="Genomic_DNA"/>
</dbReference>
<dbReference type="InterPro" id="IPR037185">
    <property type="entry name" value="EmrE-like"/>
</dbReference>
<accession>A0A969TS32</accession>
<feature type="transmembrane region" description="Helical" evidence="3">
    <location>
        <begin position="93"/>
        <end position="112"/>
    </location>
</feature>
<comment type="similarity">
    <text evidence="2">Belongs to the EamA transporter family.</text>
</comment>
<evidence type="ECO:0000313" key="6">
    <source>
        <dbReference type="Proteomes" id="UP000752012"/>
    </source>
</evidence>
<reference evidence="5 6" key="1">
    <citation type="submission" date="2020-03" db="EMBL/GenBank/DDBJ databases">
        <title>Assessment of the enzymatic potential of alkaline-tolerant lipase obtained from Bacillus luteus H11 (technogenic soil) for the bioremediation of saline soils contaminated with petroleum substances.</title>
        <authorList>
            <person name="Kalwasinska A."/>
        </authorList>
    </citation>
    <scope>NUCLEOTIDE SEQUENCE [LARGE SCALE GENOMIC DNA]</scope>
    <source>
        <strain evidence="5 6">H11</strain>
    </source>
</reference>
<dbReference type="Gene3D" id="1.10.3730.20">
    <property type="match status" value="1"/>
</dbReference>
<proteinExistence type="inferred from homology"/>
<evidence type="ECO:0000256" key="2">
    <source>
        <dbReference type="ARBA" id="ARBA00007362"/>
    </source>
</evidence>
<evidence type="ECO:0000256" key="3">
    <source>
        <dbReference type="SAM" id="Phobius"/>
    </source>
</evidence>
<feature type="transmembrane region" description="Helical" evidence="3">
    <location>
        <begin position="58"/>
        <end position="81"/>
    </location>
</feature>
<feature type="transmembrane region" description="Helical" evidence="3">
    <location>
        <begin position="237"/>
        <end position="259"/>
    </location>
</feature>